<dbReference type="Pfam" id="PF02687">
    <property type="entry name" value="FtsX"/>
    <property type="match status" value="2"/>
</dbReference>
<reference evidence="9 10" key="1">
    <citation type="submission" date="2019-05" db="EMBL/GenBank/DDBJ databases">
        <title>Panacibacter sp. strain 17mud1-8 Genome sequencing and assembly.</title>
        <authorList>
            <person name="Chhetri G."/>
        </authorList>
    </citation>
    <scope>NUCLEOTIDE SEQUENCE [LARGE SCALE GENOMIC DNA]</scope>
    <source>
        <strain evidence="9 10">17mud1-8</strain>
    </source>
</reference>
<evidence type="ECO:0000256" key="1">
    <source>
        <dbReference type="ARBA" id="ARBA00004651"/>
    </source>
</evidence>
<dbReference type="InterPro" id="IPR003838">
    <property type="entry name" value="ABC3_permease_C"/>
</dbReference>
<keyword evidence="10" id="KW-1185">Reference proteome</keyword>
<dbReference type="InterPro" id="IPR050250">
    <property type="entry name" value="Macrolide_Exporter_MacB"/>
</dbReference>
<keyword evidence="3 6" id="KW-0812">Transmembrane</keyword>
<feature type="transmembrane region" description="Helical" evidence="6">
    <location>
        <begin position="374"/>
        <end position="399"/>
    </location>
</feature>
<feature type="domain" description="MacB-like periplasmic core" evidence="8">
    <location>
        <begin position="434"/>
        <end position="632"/>
    </location>
</feature>
<comment type="caution">
    <text evidence="9">The sequence shown here is derived from an EMBL/GenBank/DDBJ whole genome shotgun (WGS) entry which is preliminary data.</text>
</comment>
<evidence type="ECO:0000256" key="5">
    <source>
        <dbReference type="ARBA" id="ARBA00023136"/>
    </source>
</evidence>
<evidence type="ECO:0000313" key="10">
    <source>
        <dbReference type="Proteomes" id="UP000305848"/>
    </source>
</evidence>
<feature type="transmembrane region" description="Helical" evidence="6">
    <location>
        <begin position="678"/>
        <end position="700"/>
    </location>
</feature>
<keyword evidence="4 6" id="KW-1133">Transmembrane helix</keyword>
<sequence length="799" mass="88973">MVKNYFKIAWRYIIKHRFYSLVNIIGLSTGIAFILLIAAYVWGEWQVNKHLKEADRQYILQSKWKNANEGFELATLGPLAKALKENYPNLVANYYRYDGITTNVSKGDKSFREGLQVGDSTLLNMYGFTLLQGNAQTALNDPFTIVITADKAFKYFGKTDVVGQTLTIENFSGSKHDFLITGVMRNPSKNSVTALTNNYPNELFVSDANLTFFGRDMSWQNPFIAGYIELQKGITPKDLEKPIAQLLKQHAPPQFVADLTPYLVSLQDYYFAANNRLVQKMVYALSAIALFILLMAVINFINMAVSRSTARMREIGIRKVLGGLKKQLIIQFLVESIIIVFFATAVAFILYAASKNLFSNIVSKDIPSLADFPLYFIVFPIVFVFILGFVAGIYPAFVLSSLKSVESLKGKLSAVKENVLLRKSLTAFQFATAIIAFTGAIIISQQIHLFLSNNLGYDKEYVVSAQVPRDWSQAGVDKMITVRNEFASMPMVQSVALSYEIPDGNNIGQSYMYKQGGDSATAVPMQVLVSDENYSSVYKIPLQAGAFFDGNKLDSGKIIMNETAARTFGFKNPSDAIGQQIRSAGDQTVYVVKGITNDFHFGSMQQKVAPIVLFNVQFAQVYRYFSFKIKPGNINTAIYALQQKWASLMPGAPFEYTFMDDTLAKLYKSEIQLKKASYTATVLALIIVLLGVLGLISLSIQKRTKEIGIRKVLGSSVAAIVALFIKEFLWVIIIGGVVACPLAYMLMHNWLQGYAYRINITAMPFIIAIVLLGFITALLICLQTIKAALTNPVKSLRTE</sequence>
<comment type="subcellular location">
    <subcellularLocation>
        <location evidence="1">Cell membrane</location>
        <topology evidence="1">Multi-pass membrane protein</topology>
    </subcellularLocation>
</comment>
<evidence type="ECO:0000259" key="7">
    <source>
        <dbReference type="Pfam" id="PF02687"/>
    </source>
</evidence>
<feature type="transmembrane region" description="Helical" evidence="6">
    <location>
        <begin position="21"/>
        <end position="42"/>
    </location>
</feature>
<proteinExistence type="predicted"/>
<evidence type="ECO:0000256" key="4">
    <source>
        <dbReference type="ARBA" id="ARBA00022989"/>
    </source>
</evidence>
<dbReference type="RefSeq" id="WP_137261945.1">
    <property type="nucleotide sequence ID" value="NZ_SZQL01000008.1"/>
</dbReference>
<accession>A0A4U3L3V4</accession>
<feature type="transmembrane region" description="Helical" evidence="6">
    <location>
        <begin position="765"/>
        <end position="789"/>
    </location>
</feature>
<evidence type="ECO:0000259" key="8">
    <source>
        <dbReference type="Pfam" id="PF12704"/>
    </source>
</evidence>
<feature type="transmembrane region" description="Helical" evidence="6">
    <location>
        <begin position="420"/>
        <end position="443"/>
    </location>
</feature>
<keyword evidence="2" id="KW-1003">Cell membrane</keyword>
<evidence type="ECO:0000313" key="9">
    <source>
        <dbReference type="EMBL" id="TKK68266.1"/>
    </source>
</evidence>
<feature type="domain" description="ABC3 transporter permease C-terminal" evidence="7">
    <location>
        <begin position="680"/>
        <end position="788"/>
    </location>
</feature>
<dbReference type="GO" id="GO:0022857">
    <property type="term" value="F:transmembrane transporter activity"/>
    <property type="evidence" value="ECO:0007669"/>
    <property type="project" value="TreeGrafter"/>
</dbReference>
<feature type="domain" description="MacB-like periplasmic core" evidence="8">
    <location>
        <begin position="20"/>
        <end position="245"/>
    </location>
</feature>
<dbReference type="PANTHER" id="PTHR30572:SF18">
    <property type="entry name" value="ABC-TYPE MACROLIDE FAMILY EXPORT SYSTEM PERMEASE COMPONENT 2"/>
    <property type="match status" value="1"/>
</dbReference>
<dbReference type="OrthoDB" id="1451596at2"/>
<keyword evidence="5 6" id="KW-0472">Membrane</keyword>
<dbReference type="Pfam" id="PF12704">
    <property type="entry name" value="MacB_PCD"/>
    <property type="match status" value="2"/>
</dbReference>
<feature type="transmembrane region" description="Helical" evidence="6">
    <location>
        <begin position="281"/>
        <end position="305"/>
    </location>
</feature>
<protein>
    <submittedName>
        <fullName evidence="9">FtsX-like permease family protein</fullName>
    </submittedName>
</protein>
<gene>
    <name evidence="9" type="ORF">FC093_11565</name>
</gene>
<dbReference type="AlphaFoldDB" id="A0A4U3L3V4"/>
<name>A0A4U3L3V4_9BACT</name>
<dbReference type="Proteomes" id="UP000305848">
    <property type="component" value="Unassembled WGS sequence"/>
</dbReference>
<evidence type="ECO:0000256" key="2">
    <source>
        <dbReference type="ARBA" id="ARBA00022475"/>
    </source>
</evidence>
<feature type="domain" description="ABC3 transporter permease C-terminal" evidence="7">
    <location>
        <begin position="287"/>
        <end position="400"/>
    </location>
</feature>
<dbReference type="PANTHER" id="PTHR30572">
    <property type="entry name" value="MEMBRANE COMPONENT OF TRANSPORTER-RELATED"/>
    <property type="match status" value="1"/>
</dbReference>
<dbReference type="GO" id="GO:0005886">
    <property type="term" value="C:plasma membrane"/>
    <property type="evidence" value="ECO:0007669"/>
    <property type="project" value="UniProtKB-SubCell"/>
</dbReference>
<organism evidence="9 10">
    <name type="scientific">Ilyomonas limi</name>
    <dbReference type="NCBI Taxonomy" id="2575867"/>
    <lineage>
        <taxon>Bacteria</taxon>
        <taxon>Pseudomonadati</taxon>
        <taxon>Bacteroidota</taxon>
        <taxon>Chitinophagia</taxon>
        <taxon>Chitinophagales</taxon>
        <taxon>Chitinophagaceae</taxon>
        <taxon>Ilyomonas</taxon>
    </lineage>
</organism>
<feature type="transmembrane region" description="Helical" evidence="6">
    <location>
        <begin position="712"/>
        <end position="745"/>
    </location>
</feature>
<dbReference type="InterPro" id="IPR025857">
    <property type="entry name" value="MacB_PCD"/>
</dbReference>
<evidence type="ECO:0000256" key="6">
    <source>
        <dbReference type="SAM" id="Phobius"/>
    </source>
</evidence>
<feature type="transmembrane region" description="Helical" evidence="6">
    <location>
        <begin position="328"/>
        <end position="354"/>
    </location>
</feature>
<dbReference type="EMBL" id="SZQL01000008">
    <property type="protein sequence ID" value="TKK68266.1"/>
    <property type="molecule type" value="Genomic_DNA"/>
</dbReference>
<evidence type="ECO:0000256" key="3">
    <source>
        <dbReference type="ARBA" id="ARBA00022692"/>
    </source>
</evidence>